<proteinExistence type="predicted"/>
<keyword evidence="2" id="KW-1185">Reference proteome</keyword>
<evidence type="ECO:0000313" key="3">
    <source>
        <dbReference type="RefSeq" id="XP_017779101.1"/>
    </source>
</evidence>
<dbReference type="PANTHER" id="PTHR47644">
    <property type="entry name" value="AGAP008221-PA"/>
    <property type="match status" value="1"/>
</dbReference>
<reference evidence="3" key="1">
    <citation type="submission" date="2025-08" db="UniProtKB">
        <authorList>
            <consortium name="RefSeq"/>
        </authorList>
    </citation>
    <scope>IDENTIFICATION</scope>
    <source>
        <tissue evidence="3">Whole Larva</tissue>
    </source>
</reference>
<feature type="region of interest" description="Disordered" evidence="1">
    <location>
        <begin position="534"/>
        <end position="575"/>
    </location>
</feature>
<protein>
    <submittedName>
        <fullName evidence="3">Uncharacterized protein LOC108564538</fullName>
    </submittedName>
</protein>
<organism evidence="2 3">
    <name type="scientific">Nicrophorus vespilloides</name>
    <name type="common">Boreal carrion beetle</name>
    <dbReference type="NCBI Taxonomy" id="110193"/>
    <lineage>
        <taxon>Eukaryota</taxon>
        <taxon>Metazoa</taxon>
        <taxon>Ecdysozoa</taxon>
        <taxon>Arthropoda</taxon>
        <taxon>Hexapoda</taxon>
        <taxon>Insecta</taxon>
        <taxon>Pterygota</taxon>
        <taxon>Neoptera</taxon>
        <taxon>Endopterygota</taxon>
        <taxon>Coleoptera</taxon>
        <taxon>Polyphaga</taxon>
        <taxon>Staphyliniformia</taxon>
        <taxon>Silphidae</taxon>
        <taxon>Nicrophorinae</taxon>
        <taxon>Nicrophorus</taxon>
    </lineage>
</organism>
<sequence>MAVSYESEDETMGKLHARSRRGTALYSKQDILEQYCISERGLGALETDRRSFFSCLSSHQMSPCTRSSILTVCVRQKVPSDENLQDLYKRPAAYVPYPRKPRWGPPPPEIYNYDEDLNSSYFRRKGHTDASTYQWMPSDDESVRMERPRSILDHHSHQSGLPTTPHRTKHVSFARSHTLTSFDDAVVSLGASASNLSKSARSQERLIDTRRSLDRIIPITKQPEFAENVVVMEKLIRTPMKTQATQTEACLGRKPLPSSQINLSPRTVHRVKMVSQGAQTNGMVINGRKLTKSFSEAGSKFEVAEPMDHEPLQRTLSDEPPRSPFVLASPPPDLVPPLPALSDSSSITRSEHDSEESESKKEIFIDFKPQISVGKKVLTKTASDGEILLDQRKIQGAAEVPQTSISHDNILAVEDDSNIEYASYFKSTPIRHEGIFKDLDDHVFSSIDESYEGNGGLYPQDSIDEVFHENYIYDGKYLKVEGSTTTSEDQEVRKSEEAPEDEGVVPSFYIDKSPFASSDSLANDLRSVVPIVHTTPIKMPPPSPGTPINLHETNDKNNNNNNHDLLDPCKLHPTT</sequence>
<evidence type="ECO:0000313" key="2">
    <source>
        <dbReference type="Proteomes" id="UP000695000"/>
    </source>
</evidence>
<gene>
    <name evidence="3" type="primary">LOC108564538</name>
</gene>
<name>A0ABM1MX01_NICVS</name>
<feature type="compositionally biased region" description="Pro residues" evidence="1">
    <location>
        <begin position="329"/>
        <end position="339"/>
    </location>
</feature>
<dbReference type="GeneID" id="108564538"/>
<feature type="region of interest" description="Disordered" evidence="1">
    <location>
        <begin position="304"/>
        <end position="361"/>
    </location>
</feature>
<feature type="compositionally biased region" description="Basic and acidic residues" evidence="1">
    <location>
        <begin position="304"/>
        <end position="321"/>
    </location>
</feature>
<feature type="compositionally biased region" description="Basic and acidic residues" evidence="1">
    <location>
        <begin position="349"/>
        <end position="361"/>
    </location>
</feature>
<feature type="region of interest" description="Disordered" evidence="1">
    <location>
        <begin position="482"/>
        <end position="504"/>
    </location>
</feature>
<accession>A0ABM1MX01</accession>
<dbReference type="Proteomes" id="UP000695000">
    <property type="component" value="Unplaced"/>
</dbReference>
<dbReference type="RefSeq" id="XP_017779101.1">
    <property type="nucleotide sequence ID" value="XM_017923612.1"/>
</dbReference>
<dbReference type="PANTHER" id="PTHR47644:SF1">
    <property type="entry name" value="PDZ DOMAIN-CONTAINING PROTEIN"/>
    <property type="match status" value="1"/>
</dbReference>
<feature type="compositionally biased region" description="Basic and acidic residues" evidence="1">
    <location>
        <begin position="564"/>
        <end position="575"/>
    </location>
</feature>
<evidence type="ECO:0000256" key="1">
    <source>
        <dbReference type="SAM" id="MobiDB-lite"/>
    </source>
</evidence>